<dbReference type="EMBL" id="VSSQ01013669">
    <property type="protein sequence ID" value="MPM52004.1"/>
    <property type="molecule type" value="Genomic_DNA"/>
</dbReference>
<accession>A0A645AQX8</accession>
<proteinExistence type="predicted"/>
<feature type="transmembrane region" description="Helical" evidence="1">
    <location>
        <begin position="79"/>
        <end position="102"/>
    </location>
</feature>
<organism evidence="2">
    <name type="scientific">bioreactor metagenome</name>
    <dbReference type="NCBI Taxonomy" id="1076179"/>
    <lineage>
        <taxon>unclassified sequences</taxon>
        <taxon>metagenomes</taxon>
        <taxon>ecological metagenomes</taxon>
    </lineage>
</organism>
<evidence type="ECO:0000256" key="1">
    <source>
        <dbReference type="SAM" id="Phobius"/>
    </source>
</evidence>
<evidence type="ECO:0000313" key="2">
    <source>
        <dbReference type="EMBL" id="MPM52004.1"/>
    </source>
</evidence>
<feature type="transmembrane region" description="Helical" evidence="1">
    <location>
        <begin position="7"/>
        <end position="27"/>
    </location>
</feature>
<protein>
    <recommendedName>
        <fullName evidence="3">DUF2178 domain-containing protein</fullName>
    </recommendedName>
</protein>
<gene>
    <name evidence="2" type="ORF">SDC9_98757</name>
</gene>
<reference evidence="2" key="1">
    <citation type="submission" date="2019-08" db="EMBL/GenBank/DDBJ databases">
        <authorList>
            <person name="Kucharzyk K."/>
            <person name="Murdoch R.W."/>
            <person name="Higgins S."/>
            <person name="Loffler F."/>
        </authorList>
    </citation>
    <scope>NUCLEOTIDE SEQUENCE</scope>
</reference>
<sequence length="132" mass="14512">MKQTNIKWLIIFLIFFTVCSQIGFYIGGNIAGIYNLENIAATLVGSSIASIILVVITINHNKKNIPEFDERSIALMKNVSHYIAHAFLLISCVIILVLSLIGVHTIDIQAIAAYLSIIYLLIGVGILVIKNI</sequence>
<feature type="transmembrane region" description="Helical" evidence="1">
    <location>
        <begin position="39"/>
        <end position="58"/>
    </location>
</feature>
<feature type="transmembrane region" description="Helical" evidence="1">
    <location>
        <begin position="108"/>
        <end position="129"/>
    </location>
</feature>
<keyword evidence="1" id="KW-0812">Transmembrane</keyword>
<keyword evidence="1" id="KW-0472">Membrane</keyword>
<name>A0A645AQX8_9ZZZZ</name>
<evidence type="ECO:0008006" key="3">
    <source>
        <dbReference type="Google" id="ProtNLM"/>
    </source>
</evidence>
<dbReference type="AlphaFoldDB" id="A0A645AQX8"/>
<keyword evidence="1" id="KW-1133">Transmembrane helix</keyword>
<comment type="caution">
    <text evidence="2">The sequence shown here is derived from an EMBL/GenBank/DDBJ whole genome shotgun (WGS) entry which is preliminary data.</text>
</comment>